<sequence length="129" mass="14739">MCLVQNSYDFILVGLDKHVLIATSGWFWRDKIGCCDGIIFGQLYVSRAIYHTGQRLCLHHHLHLLSILSTFLSQTMHHHFNTEVINNTCSREESASNHPPFKGYSSIDDVLNFMSKLEMLKCGINLGQE</sequence>
<evidence type="ECO:0000313" key="2">
    <source>
        <dbReference type="Proteomes" id="UP001374584"/>
    </source>
</evidence>
<gene>
    <name evidence="1" type="ORF">VNO80_12147</name>
</gene>
<evidence type="ECO:0000313" key="1">
    <source>
        <dbReference type="EMBL" id="KAK7370093.1"/>
    </source>
</evidence>
<dbReference type="Proteomes" id="UP001374584">
    <property type="component" value="Unassembled WGS sequence"/>
</dbReference>
<comment type="caution">
    <text evidence="1">The sequence shown here is derived from an EMBL/GenBank/DDBJ whole genome shotgun (WGS) entry which is preliminary data.</text>
</comment>
<reference evidence="1 2" key="1">
    <citation type="submission" date="2024-01" db="EMBL/GenBank/DDBJ databases">
        <title>The genomes of 5 underutilized Papilionoideae crops provide insights into root nodulation and disease resistanc.</title>
        <authorList>
            <person name="Jiang F."/>
        </authorList>
    </citation>
    <scope>NUCLEOTIDE SEQUENCE [LARGE SCALE GENOMIC DNA]</scope>
    <source>
        <strain evidence="1">JINMINGXINNONG_FW02</strain>
        <tissue evidence="1">Leaves</tissue>
    </source>
</reference>
<accession>A0AAN9NGH6</accession>
<dbReference type="AlphaFoldDB" id="A0AAN9NGH6"/>
<keyword evidence="2" id="KW-1185">Reference proteome</keyword>
<name>A0AAN9NGH6_PHACN</name>
<protein>
    <submittedName>
        <fullName evidence="1">Uncharacterized protein</fullName>
    </submittedName>
</protein>
<proteinExistence type="predicted"/>
<dbReference type="EMBL" id="JAYMYR010000004">
    <property type="protein sequence ID" value="KAK7370093.1"/>
    <property type="molecule type" value="Genomic_DNA"/>
</dbReference>
<organism evidence="1 2">
    <name type="scientific">Phaseolus coccineus</name>
    <name type="common">Scarlet runner bean</name>
    <name type="synonym">Phaseolus multiflorus</name>
    <dbReference type="NCBI Taxonomy" id="3886"/>
    <lineage>
        <taxon>Eukaryota</taxon>
        <taxon>Viridiplantae</taxon>
        <taxon>Streptophyta</taxon>
        <taxon>Embryophyta</taxon>
        <taxon>Tracheophyta</taxon>
        <taxon>Spermatophyta</taxon>
        <taxon>Magnoliopsida</taxon>
        <taxon>eudicotyledons</taxon>
        <taxon>Gunneridae</taxon>
        <taxon>Pentapetalae</taxon>
        <taxon>rosids</taxon>
        <taxon>fabids</taxon>
        <taxon>Fabales</taxon>
        <taxon>Fabaceae</taxon>
        <taxon>Papilionoideae</taxon>
        <taxon>50 kb inversion clade</taxon>
        <taxon>NPAAA clade</taxon>
        <taxon>indigoferoid/millettioid clade</taxon>
        <taxon>Phaseoleae</taxon>
        <taxon>Phaseolus</taxon>
    </lineage>
</organism>